<evidence type="ECO:0000256" key="1">
    <source>
        <dbReference type="SAM" id="Phobius"/>
    </source>
</evidence>
<dbReference type="EMBL" id="LAZR01029276">
    <property type="protein sequence ID" value="KKL60067.1"/>
    <property type="molecule type" value="Genomic_DNA"/>
</dbReference>
<feature type="transmembrane region" description="Helical" evidence="1">
    <location>
        <begin position="32"/>
        <end position="53"/>
    </location>
</feature>
<feature type="transmembrane region" description="Helical" evidence="1">
    <location>
        <begin position="7"/>
        <end position="26"/>
    </location>
</feature>
<name>A0A0F9GA41_9ZZZZ</name>
<keyword evidence="1" id="KW-0812">Transmembrane</keyword>
<protein>
    <submittedName>
        <fullName evidence="2">Uncharacterized protein</fullName>
    </submittedName>
</protein>
<comment type="caution">
    <text evidence="2">The sequence shown here is derived from an EMBL/GenBank/DDBJ whole genome shotgun (WGS) entry which is preliminary data.</text>
</comment>
<proteinExistence type="predicted"/>
<keyword evidence="1" id="KW-1133">Transmembrane helix</keyword>
<reference evidence="2" key="1">
    <citation type="journal article" date="2015" name="Nature">
        <title>Complex archaea that bridge the gap between prokaryotes and eukaryotes.</title>
        <authorList>
            <person name="Spang A."/>
            <person name="Saw J.H."/>
            <person name="Jorgensen S.L."/>
            <person name="Zaremba-Niedzwiedzka K."/>
            <person name="Martijn J."/>
            <person name="Lind A.E."/>
            <person name="van Eijk R."/>
            <person name="Schleper C."/>
            <person name="Guy L."/>
            <person name="Ettema T.J."/>
        </authorList>
    </citation>
    <scope>NUCLEOTIDE SEQUENCE</scope>
</reference>
<accession>A0A0F9GA41</accession>
<sequence>MKRLPALIAVMWAAGLIAGLDLYALSQGINGTLYSASIAAIAALAAGFAGFHVKR</sequence>
<evidence type="ECO:0000313" key="2">
    <source>
        <dbReference type="EMBL" id="KKL60067.1"/>
    </source>
</evidence>
<dbReference type="AlphaFoldDB" id="A0A0F9GA41"/>
<organism evidence="2">
    <name type="scientific">marine sediment metagenome</name>
    <dbReference type="NCBI Taxonomy" id="412755"/>
    <lineage>
        <taxon>unclassified sequences</taxon>
        <taxon>metagenomes</taxon>
        <taxon>ecological metagenomes</taxon>
    </lineage>
</organism>
<gene>
    <name evidence="2" type="ORF">LCGC14_2209030</name>
</gene>
<keyword evidence="1" id="KW-0472">Membrane</keyword>